<evidence type="ECO:0000256" key="2">
    <source>
        <dbReference type="ARBA" id="ARBA00007079"/>
    </source>
</evidence>
<dbReference type="GO" id="GO:0015743">
    <property type="term" value="P:malate transport"/>
    <property type="evidence" value="ECO:0007669"/>
    <property type="project" value="InterPro"/>
</dbReference>
<evidence type="ECO:0008006" key="13">
    <source>
        <dbReference type="Google" id="ProtNLM"/>
    </source>
</evidence>
<gene>
    <name evidence="11" type="ORF">H6P81_015773</name>
</gene>
<feature type="transmembrane region" description="Helical" evidence="10">
    <location>
        <begin position="180"/>
        <end position="202"/>
    </location>
</feature>
<keyword evidence="12" id="KW-1185">Reference proteome</keyword>
<feature type="transmembrane region" description="Helical" evidence="10">
    <location>
        <begin position="64"/>
        <end position="84"/>
    </location>
</feature>
<comment type="subcellular location">
    <subcellularLocation>
        <location evidence="1">Membrane</location>
        <topology evidence="1">Multi-pass membrane protein</topology>
    </subcellularLocation>
</comment>
<evidence type="ECO:0000313" key="12">
    <source>
        <dbReference type="Proteomes" id="UP000825729"/>
    </source>
</evidence>
<feature type="transmembrane region" description="Helical" evidence="10">
    <location>
        <begin position="91"/>
        <end position="110"/>
    </location>
</feature>
<feature type="compositionally biased region" description="Basic and acidic residues" evidence="9">
    <location>
        <begin position="472"/>
        <end position="484"/>
    </location>
</feature>
<keyword evidence="6" id="KW-0406">Ion transport</keyword>
<keyword evidence="3" id="KW-0813">Transport</keyword>
<keyword evidence="7 10" id="KW-0472">Membrane</keyword>
<dbReference type="InterPro" id="IPR020966">
    <property type="entry name" value="ALMT"/>
</dbReference>
<proteinExistence type="inferred from homology"/>
<evidence type="ECO:0000256" key="3">
    <source>
        <dbReference type="ARBA" id="ARBA00022448"/>
    </source>
</evidence>
<evidence type="ECO:0000256" key="6">
    <source>
        <dbReference type="ARBA" id="ARBA00023065"/>
    </source>
</evidence>
<keyword evidence="8" id="KW-0407">Ion channel</keyword>
<name>A0AAV7E6Z1_ARIFI</name>
<accession>A0AAV7E6Z1</accession>
<feature type="region of interest" description="Disordered" evidence="9">
    <location>
        <begin position="463"/>
        <end position="484"/>
    </location>
</feature>
<evidence type="ECO:0000256" key="5">
    <source>
        <dbReference type="ARBA" id="ARBA00022989"/>
    </source>
</evidence>
<reference evidence="11 12" key="1">
    <citation type="submission" date="2021-07" db="EMBL/GenBank/DDBJ databases">
        <title>The Aristolochia fimbriata genome: insights into angiosperm evolution, floral development and chemical biosynthesis.</title>
        <authorList>
            <person name="Jiao Y."/>
        </authorList>
    </citation>
    <scope>NUCLEOTIDE SEQUENCE [LARGE SCALE GENOMIC DNA]</scope>
    <source>
        <strain evidence="11">IBCAS-2021</strain>
        <tissue evidence="11">Leaf</tissue>
    </source>
</reference>
<keyword evidence="4 10" id="KW-0812">Transmembrane</keyword>
<feature type="transmembrane region" description="Helical" evidence="10">
    <location>
        <begin position="148"/>
        <end position="168"/>
    </location>
</feature>
<dbReference type="PANTHER" id="PTHR31086">
    <property type="entry name" value="ALUMINUM-ACTIVATED MALATE TRANSPORTER 10"/>
    <property type="match status" value="1"/>
</dbReference>
<evidence type="ECO:0000313" key="11">
    <source>
        <dbReference type="EMBL" id="KAG9444433.1"/>
    </source>
</evidence>
<feature type="transmembrane region" description="Helical" evidence="10">
    <location>
        <begin position="122"/>
        <end position="141"/>
    </location>
</feature>
<dbReference type="Proteomes" id="UP000825729">
    <property type="component" value="Unassembled WGS sequence"/>
</dbReference>
<evidence type="ECO:0000256" key="8">
    <source>
        <dbReference type="ARBA" id="ARBA00023303"/>
    </source>
</evidence>
<evidence type="ECO:0000256" key="7">
    <source>
        <dbReference type="ARBA" id="ARBA00023136"/>
    </source>
</evidence>
<dbReference type="GO" id="GO:0034220">
    <property type="term" value="P:monoatomic ion transmembrane transport"/>
    <property type="evidence" value="ECO:0007669"/>
    <property type="project" value="UniProtKB-KW"/>
</dbReference>
<evidence type="ECO:0000256" key="9">
    <source>
        <dbReference type="SAM" id="MobiDB-lite"/>
    </source>
</evidence>
<dbReference type="GO" id="GO:0016020">
    <property type="term" value="C:membrane"/>
    <property type="evidence" value="ECO:0007669"/>
    <property type="project" value="UniProtKB-SubCell"/>
</dbReference>
<evidence type="ECO:0000256" key="10">
    <source>
        <dbReference type="SAM" id="Phobius"/>
    </source>
</evidence>
<feature type="transmembrane region" description="Helical" evidence="10">
    <location>
        <begin position="39"/>
        <end position="58"/>
    </location>
</feature>
<sequence>MGSEEKAGLFAAAWQQGKSKMSDGAKNVKKIAQDDPRRVVHCLKVGLALTLVSFFYYFSPLYNGWGVAAMWAVLTVVVVFEYTVGATLSKGLNRVFATLMAGALATGVNYLADLSGREGEPIILGASVFLVAAASTFARFFPKIKQRYDYGMVIFILTFSLVAVSGYRVEELIALAHQRLSTIAIGSFACVFITLFICPVWAGGDLHELTAKNIEKLASFLEGFGAECFKREVDERDSMGVVIDGEKTFAKEGYKSVLNSKSNEDSLANFARWEPRHGGFGFKHPWEYYQKIGSLSRQCAYSFEALNACLTSKIKAPVEFQEQIQAPCTKMSTECSQALKELSTGIRTMSKPITAAHHVAAAKTGAAELRTALKTALVLENSSLLEVLPMVTTASLLVEIIGHTEKLAECVNELANEAKFKNGAEVGRTPSFLHRATVKPLPEADGDGDGDSPAPHVVIDVYDQPDQPVLDCPRKQTKERHVDV</sequence>
<dbReference type="EMBL" id="JAINDJ010000006">
    <property type="protein sequence ID" value="KAG9444433.1"/>
    <property type="molecule type" value="Genomic_DNA"/>
</dbReference>
<protein>
    <recommendedName>
        <fullName evidence="13">Aluminum-activated malate transporter</fullName>
    </recommendedName>
</protein>
<comment type="caution">
    <text evidence="11">The sequence shown here is derived from an EMBL/GenBank/DDBJ whole genome shotgun (WGS) entry which is preliminary data.</text>
</comment>
<organism evidence="11 12">
    <name type="scientific">Aristolochia fimbriata</name>
    <name type="common">White veined hardy Dutchman's pipe vine</name>
    <dbReference type="NCBI Taxonomy" id="158543"/>
    <lineage>
        <taxon>Eukaryota</taxon>
        <taxon>Viridiplantae</taxon>
        <taxon>Streptophyta</taxon>
        <taxon>Embryophyta</taxon>
        <taxon>Tracheophyta</taxon>
        <taxon>Spermatophyta</taxon>
        <taxon>Magnoliopsida</taxon>
        <taxon>Magnoliidae</taxon>
        <taxon>Piperales</taxon>
        <taxon>Aristolochiaceae</taxon>
        <taxon>Aristolochia</taxon>
    </lineage>
</organism>
<evidence type="ECO:0000256" key="4">
    <source>
        <dbReference type="ARBA" id="ARBA00022692"/>
    </source>
</evidence>
<dbReference type="AlphaFoldDB" id="A0AAV7E6Z1"/>
<comment type="similarity">
    <text evidence="2">Belongs to the aromatic acid exporter (TC 2.A.85) family.</text>
</comment>
<evidence type="ECO:0000256" key="1">
    <source>
        <dbReference type="ARBA" id="ARBA00004141"/>
    </source>
</evidence>
<keyword evidence="5 10" id="KW-1133">Transmembrane helix</keyword>
<feature type="region of interest" description="Disordered" evidence="9">
    <location>
        <begin position="439"/>
        <end position="458"/>
    </location>
</feature>
<dbReference type="Pfam" id="PF11744">
    <property type="entry name" value="ALMT"/>
    <property type="match status" value="1"/>
</dbReference>